<keyword evidence="1" id="KW-1133">Transmembrane helix</keyword>
<sequence>MVIIFILTITIPLPVSVTIIITVYFLIAAGSIVTTFVDCADVPGYQAPVNGALLAAITLTKGAPVNKHSSQAGTTGNI</sequence>
<evidence type="ECO:0000256" key="1">
    <source>
        <dbReference type="SAM" id="Phobius"/>
    </source>
</evidence>
<evidence type="ECO:0000313" key="2">
    <source>
        <dbReference type="EMBL" id="GAF27351.1"/>
    </source>
</evidence>
<organism evidence="2">
    <name type="scientific">Moorella thermoacetica Y72</name>
    <dbReference type="NCBI Taxonomy" id="1325331"/>
    <lineage>
        <taxon>Bacteria</taxon>
        <taxon>Bacillati</taxon>
        <taxon>Bacillota</taxon>
        <taxon>Clostridia</taxon>
        <taxon>Neomoorellales</taxon>
        <taxon>Neomoorellaceae</taxon>
        <taxon>Neomoorella</taxon>
    </lineage>
</organism>
<keyword evidence="1" id="KW-0812">Transmembrane</keyword>
<protein>
    <submittedName>
        <fullName evidence="2">Response regulator containing a CheY-like receiver domain and an HD-GYP domain</fullName>
    </submittedName>
</protein>
<proteinExistence type="predicted"/>
<name>A0A0S6UE45_NEOTH</name>
<keyword evidence="1" id="KW-0472">Membrane</keyword>
<feature type="transmembrane region" description="Helical" evidence="1">
    <location>
        <begin position="6"/>
        <end position="27"/>
    </location>
</feature>
<accession>A0A0S6UE45</accession>
<dbReference type="Proteomes" id="UP000063718">
    <property type="component" value="Unassembled WGS sequence"/>
</dbReference>
<gene>
    <name evidence="2" type="ORF">MTY_2692</name>
</gene>
<dbReference type="AlphaFoldDB" id="A0A0S6UE45"/>
<dbReference type="EMBL" id="DF238840">
    <property type="protein sequence ID" value="GAF27351.1"/>
    <property type="molecule type" value="Genomic_DNA"/>
</dbReference>
<reference evidence="2" key="1">
    <citation type="journal article" date="2014" name="Gene">
        <title>Genome-guided analysis of transformation efficiency and carbon dioxide assimilation by Moorella thermoacetica Y72.</title>
        <authorList>
            <person name="Tsukahara K."/>
            <person name="Kita A."/>
            <person name="Nakashimada Y."/>
            <person name="Hoshino T."/>
            <person name="Murakami K."/>
        </authorList>
    </citation>
    <scope>NUCLEOTIDE SEQUENCE [LARGE SCALE GENOMIC DNA]</scope>
    <source>
        <strain evidence="2">Y72</strain>
    </source>
</reference>